<dbReference type="SUPFAM" id="SSF49785">
    <property type="entry name" value="Galactose-binding domain-like"/>
    <property type="match status" value="1"/>
</dbReference>
<dbReference type="SUPFAM" id="SSF53474">
    <property type="entry name" value="alpha/beta-Hydrolases"/>
    <property type="match status" value="1"/>
</dbReference>
<dbReference type="Gene3D" id="2.60.120.260">
    <property type="entry name" value="Galactose-binding domain-like"/>
    <property type="match status" value="1"/>
</dbReference>
<name>A0A931PT55_FIMGI</name>
<keyword evidence="1 4" id="KW-0378">Hydrolase</keyword>
<dbReference type="SMART" id="SM00939">
    <property type="entry name" value="PepX_C"/>
    <property type="match status" value="1"/>
</dbReference>
<evidence type="ECO:0000256" key="2">
    <source>
        <dbReference type="SAM" id="SignalP"/>
    </source>
</evidence>
<gene>
    <name evidence="4" type="ORF">HYR64_03320</name>
</gene>
<dbReference type="Gene3D" id="3.40.50.1820">
    <property type="entry name" value="alpha/beta hydrolase"/>
    <property type="match status" value="1"/>
</dbReference>
<dbReference type="EMBL" id="JACOSL010000022">
    <property type="protein sequence ID" value="MBI1756118.1"/>
    <property type="molecule type" value="Genomic_DNA"/>
</dbReference>
<dbReference type="InterPro" id="IPR008979">
    <property type="entry name" value="Galactose-bd-like_sf"/>
</dbReference>
<feature type="chain" id="PRO_5037000421" evidence="2">
    <location>
        <begin position="20"/>
        <end position="776"/>
    </location>
</feature>
<dbReference type="PANTHER" id="PTHR43056">
    <property type="entry name" value="PEPTIDASE S9 PROLYL OLIGOPEPTIDASE"/>
    <property type="match status" value="1"/>
</dbReference>
<sequence>MSRQAACLLLGVVLCAAQADPIRINYRLGGGKIGTNTYDARADGSFESTTELDVGFKIASKLTGWFSGGKLVSYTLEEQTPQGASTVTFADGKAKLVAGGKHLDREVKGVGEALFANYHPQVSAQLVAQASKSTELVEFSTLFIDGAVVRPLKAKSEPGPALVHNGRAIQLTRVLVSLGPLDLHFATDREGRIVGISAPSQKLIAEAEGFEGVFVDPLAAYPELSQPTHAVQTLRGARIKMRDGIELAHDLVRPAGDGHWPTILVRTPYGKLLAQLQGEFWAKRGYAFIAQDCRGREESAGEWDPCVREGRDGYDTIEWIAKQPWSDGKVGMIGGSYGGLVQWAAAVEQPPALKCIVPQVSPPDAMRNMPYDNGVPMLLGAMWWDNLVRDQNTHMEDAGKPPPHGARLTELPLLGLDEKVMGRPMPHFRTWLKRETYADWAGFDYLKDVPKVTIPVLHISGWWDGDEIGTQLNWSLSREAGKTNQWLIYGPWPHAFNSVSRLGDVDYGPTAILELDSVFLRWFDTWLKDKPAGFDRQPKVRAFLTGENRWHDLADWPDASAEAPRTLFLSSDRLAAGAFGGGKLVEQPAAGQAPDGYSYDPGSVKVPKSVVEGNPVDDDLRLHLATDKSDYLVYKTERLAAPLTVAAPIALDLFFSTTATDTDFFAFLADEDELGRMHFIGQPGKIRGSYLASLDRREPLVPGKEYRATIQLWDTAHRFAPGHRMVLVVVSQMFPAYARNLNVFQPLATGTKMAVARQTIYHDALRPSALHFWSLK</sequence>
<dbReference type="InterPro" id="IPR005674">
    <property type="entry name" value="CocE/Ser_esterase"/>
</dbReference>
<keyword evidence="2" id="KW-0732">Signal</keyword>
<dbReference type="NCBIfam" id="TIGR00976">
    <property type="entry name" value="CocE_NonD"/>
    <property type="match status" value="1"/>
</dbReference>
<evidence type="ECO:0000256" key="1">
    <source>
        <dbReference type="ARBA" id="ARBA00022801"/>
    </source>
</evidence>
<proteinExistence type="predicted"/>
<dbReference type="InterPro" id="IPR029058">
    <property type="entry name" value="AB_hydrolase_fold"/>
</dbReference>
<dbReference type="Proteomes" id="UP000727962">
    <property type="component" value="Unassembled WGS sequence"/>
</dbReference>
<dbReference type="InterPro" id="IPR000383">
    <property type="entry name" value="Xaa-Pro-like_dom"/>
</dbReference>
<evidence type="ECO:0000259" key="3">
    <source>
        <dbReference type="SMART" id="SM00939"/>
    </source>
</evidence>
<feature type="domain" description="Xaa-Pro dipeptidyl-peptidase C-terminal" evidence="3">
    <location>
        <begin position="520"/>
        <end position="771"/>
    </location>
</feature>
<protein>
    <submittedName>
        <fullName evidence="4">CocE/NonD family hydrolase</fullName>
    </submittedName>
</protein>
<dbReference type="Gene3D" id="1.10.3020.10">
    <property type="entry name" value="alpha-amino acid ester hydrolase ( Helical cap domain)"/>
    <property type="match status" value="1"/>
</dbReference>
<dbReference type="InterPro" id="IPR050585">
    <property type="entry name" value="Xaa-Pro_dipeptidyl-ppase/CocE"/>
</dbReference>
<evidence type="ECO:0000313" key="4">
    <source>
        <dbReference type="EMBL" id="MBI1756118.1"/>
    </source>
</evidence>
<reference evidence="4" key="1">
    <citation type="submission" date="2020-07" db="EMBL/GenBank/DDBJ databases">
        <title>Huge and variable diversity of episymbiotic CPR bacteria and DPANN archaea in groundwater ecosystems.</title>
        <authorList>
            <person name="He C.Y."/>
            <person name="Keren R."/>
            <person name="Whittaker M."/>
            <person name="Farag I.F."/>
            <person name="Doudna J."/>
            <person name="Cate J.H.D."/>
            <person name="Banfield J.F."/>
        </authorList>
    </citation>
    <scope>NUCLEOTIDE SEQUENCE</scope>
    <source>
        <strain evidence="4">NC_groundwater_17_Pr7_B-0.1um_64_12</strain>
    </source>
</reference>
<dbReference type="Pfam" id="PF02129">
    <property type="entry name" value="Peptidase_S15"/>
    <property type="match status" value="1"/>
</dbReference>
<evidence type="ECO:0000313" key="5">
    <source>
        <dbReference type="Proteomes" id="UP000727962"/>
    </source>
</evidence>
<dbReference type="AlphaFoldDB" id="A0A931PT55"/>
<comment type="caution">
    <text evidence="4">The sequence shown here is derived from an EMBL/GenBank/DDBJ whole genome shotgun (WGS) entry which is preliminary data.</text>
</comment>
<dbReference type="InterPro" id="IPR013736">
    <property type="entry name" value="Xaa-Pro_dipept_C"/>
</dbReference>
<dbReference type="GO" id="GO:0008239">
    <property type="term" value="F:dipeptidyl-peptidase activity"/>
    <property type="evidence" value="ECO:0007669"/>
    <property type="project" value="InterPro"/>
</dbReference>
<dbReference type="Pfam" id="PF08530">
    <property type="entry name" value="PepX_C"/>
    <property type="match status" value="1"/>
</dbReference>
<feature type="signal peptide" evidence="2">
    <location>
        <begin position="1"/>
        <end position="19"/>
    </location>
</feature>
<accession>A0A931PT55</accession>
<dbReference type="PANTHER" id="PTHR43056:SF10">
    <property type="entry name" value="COCE_NOND FAMILY, PUTATIVE (AFU_ORTHOLOGUE AFUA_7G00600)-RELATED"/>
    <property type="match status" value="1"/>
</dbReference>
<organism evidence="4 5">
    <name type="scientific">Fimbriimonas ginsengisoli</name>
    <dbReference type="NCBI Taxonomy" id="1005039"/>
    <lineage>
        <taxon>Bacteria</taxon>
        <taxon>Bacillati</taxon>
        <taxon>Armatimonadota</taxon>
        <taxon>Fimbriimonadia</taxon>
        <taxon>Fimbriimonadales</taxon>
        <taxon>Fimbriimonadaceae</taxon>
        <taxon>Fimbriimonas</taxon>
    </lineage>
</organism>